<keyword evidence="2 5" id="KW-0812">Transmembrane</keyword>
<dbReference type="EMBL" id="NRSH01000026">
    <property type="protein sequence ID" value="MBK1726166.1"/>
    <property type="molecule type" value="Genomic_DNA"/>
</dbReference>
<name>A0ABS1E375_9GAMM</name>
<dbReference type="Pfam" id="PF07681">
    <property type="entry name" value="DoxX"/>
    <property type="match status" value="1"/>
</dbReference>
<dbReference type="Proteomes" id="UP000738126">
    <property type="component" value="Unassembled WGS sequence"/>
</dbReference>
<comment type="caution">
    <text evidence="6">The sequence shown here is derived from an EMBL/GenBank/DDBJ whole genome shotgun (WGS) entry which is preliminary data.</text>
</comment>
<keyword evidence="3 5" id="KW-1133">Transmembrane helix</keyword>
<evidence type="ECO:0000313" key="6">
    <source>
        <dbReference type="EMBL" id="MBK1726166.1"/>
    </source>
</evidence>
<feature type="transmembrane region" description="Helical" evidence="5">
    <location>
        <begin position="59"/>
        <end position="82"/>
    </location>
</feature>
<evidence type="ECO:0008006" key="8">
    <source>
        <dbReference type="Google" id="ProtNLM"/>
    </source>
</evidence>
<comment type="subcellular location">
    <subcellularLocation>
        <location evidence="1">Membrane</location>
        <topology evidence="1">Multi-pass membrane protein</topology>
    </subcellularLocation>
</comment>
<accession>A0ABS1E375</accession>
<feature type="transmembrane region" description="Helical" evidence="5">
    <location>
        <begin position="125"/>
        <end position="143"/>
    </location>
</feature>
<evidence type="ECO:0000313" key="7">
    <source>
        <dbReference type="Proteomes" id="UP000738126"/>
    </source>
</evidence>
<keyword evidence="4 5" id="KW-0472">Membrane</keyword>
<keyword evidence="7" id="KW-1185">Reference proteome</keyword>
<feature type="transmembrane region" description="Helical" evidence="5">
    <location>
        <begin position="94"/>
        <end position="113"/>
    </location>
</feature>
<reference evidence="6 7" key="1">
    <citation type="journal article" date="2020" name="Microorganisms">
        <title>Osmotic Adaptation and Compatible Solute Biosynthesis of Phototrophic Bacteria as Revealed from Genome Analyses.</title>
        <authorList>
            <person name="Imhoff J.F."/>
            <person name="Rahn T."/>
            <person name="Kunzel S."/>
            <person name="Keller A."/>
            <person name="Neulinger S.C."/>
        </authorList>
    </citation>
    <scope>NUCLEOTIDE SEQUENCE [LARGE SCALE GENOMIC DNA]</scope>
    <source>
        <strain evidence="6 7">DSM 15116</strain>
    </source>
</reference>
<dbReference type="InterPro" id="IPR032808">
    <property type="entry name" value="DoxX"/>
</dbReference>
<dbReference type="RefSeq" id="WP_200256976.1">
    <property type="nucleotide sequence ID" value="NZ_NRSH01000026.1"/>
</dbReference>
<protein>
    <recommendedName>
        <fullName evidence="8">DoxX family protein</fullName>
    </recommendedName>
</protein>
<evidence type="ECO:0000256" key="5">
    <source>
        <dbReference type="SAM" id="Phobius"/>
    </source>
</evidence>
<feature type="transmembrane region" description="Helical" evidence="5">
    <location>
        <begin position="31"/>
        <end position="53"/>
    </location>
</feature>
<gene>
    <name evidence="6" type="ORF">CKO13_03825</name>
</gene>
<evidence type="ECO:0000256" key="2">
    <source>
        <dbReference type="ARBA" id="ARBA00022692"/>
    </source>
</evidence>
<evidence type="ECO:0000256" key="3">
    <source>
        <dbReference type="ARBA" id="ARBA00022989"/>
    </source>
</evidence>
<sequence length="156" mass="15815">MTVETHVQQGHSATEPLAAALARHAHWLPRAALASVFLFHGLQKFIGGIGGFAEMMGLPFGLAAAVALLEVLAGAGILAGGAVRGLAGELTTRLAGLAIAPVMLGAIFMVHWGQWSFVPSERAPMGGMEFQVVLLLLGLYFAARGNGGTAGAGGGA</sequence>
<organism evidence="6 7">
    <name type="scientific">Halorhodospira neutriphila</name>
    <dbReference type="NCBI Taxonomy" id="168379"/>
    <lineage>
        <taxon>Bacteria</taxon>
        <taxon>Pseudomonadati</taxon>
        <taxon>Pseudomonadota</taxon>
        <taxon>Gammaproteobacteria</taxon>
        <taxon>Chromatiales</taxon>
        <taxon>Ectothiorhodospiraceae</taxon>
        <taxon>Halorhodospira</taxon>
    </lineage>
</organism>
<evidence type="ECO:0000256" key="1">
    <source>
        <dbReference type="ARBA" id="ARBA00004141"/>
    </source>
</evidence>
<proteinExistence type="predicted"/>
<evidence type="ECO:0000256" key="4">
    <source>
        <dbReference type="ARBA" id="ARBA00023136"/>
    </source>
</evidence>